<accession>A0A8J7DSK9</accession>
<keyword evidence="8" id="KW-1185">Reference proteome</keyword>
<feature type="transmembrane region" description="Helical" evidence="5">
    <location>
        <begin position="211"/>
        <end position="240"/>
    </location>
</feature>
<evidence type="ECO:0000256" key="3">
    <source>
        <dbReference type="ARBA" id="ARBA00022989"/>
    </source>
</evidence>
<comment type="subcellular location">
    <subcellularLocation>
        <location evidence="5">Cell membrane</location>
        <topology evidence="5">Multi-pass membrane protein</topology>
    </subcellularLocation>
    <subcellularLocation>
        <location evidence="1">Membrane</location>
        <topology evidence="1">Multi-pass membrane protein</topology>
    </subcellularLocation>
</comment>
<reference evidence="7" key="1">
    <citation type="submission" date="2020-10" db="EMBL/GenBank/DDBJ databases">
        <authorList>
            <person name="Castelo-Branco R."/>
            <person name="Eusebio N."/>
            <person name="Adriana R."/>
            <person name="Vieira A."/>
            <person name="Brugerolle De Fraissinette N."/>
            <person name="Rezende De Castro R."/>
            <person name="Schneider M.P."/>
            <person name="Vasconcelos V."/>
            <person name="Leao P.N."/>
        </authorList>
    </citation>
    <scope>NUCLEOTIDE SEQUENCE</scope>
    <source>
        <strain evidence="7">LEGE 07310</strain>
    </source>
</reference>
<evidence type="ECO:0000259" key="6">
    <source>
        <dbReference type="PROSITE" id="PS51012"/>
    </source>
</evidence>
<keyword evidence="3 5" id="KW-1133">Transmembrane helix</keyword>
<evidence type="ECO:0000256" key="5">
    <source>
        <dbReference type="RuleBase" id="RU361157"/>
    </source>
</evidence>
<organism evidence="7 8">
    <name type="scientific">Vasconcelosia minhoensis LEGE 07310</name>
    <dbReference type="NCBI Taxonomy" id="915328"/>
    <lineage>
        <taxon>Bacteria</taxon>
        <taxon>Bacillati</taxon>
        <taxon>Cyanobacteriota</taxon>
        <taxon>Cyanophyceae</taxon>
        <taxon>Nodosilineales</taxon>
        <taxon>Cymatolegaceae</taxon>
        <taxon>Vasconcelosia</taxon>
        <taxon>Vasconcelosia minhoensis</taxon>
    </lineage>
</organism>
<dbReference type="InterPro" id="IPR047817">
    <property type="entry name" value="ABC2_TM_bact-type"/>
</dbReference>
<dbReference type="EMBL" id="JADEXG010000117">
    <property type="protein sequence ID" value="MBE9080434.1"/>
    <property type="molecule type" value="Genomic_DNA"/>
</dbReference>
<protein>
    <recommendedName>
        <fullName evidence="5">Transport permease protein</fullName>
    </recommendedName>
</protein>
<dbReference type="GO" id="GO:0140359">
    <property type="term" value="F:ABC-type transporter activity"/>
    <property type="evidence" value="ECO:0007669"/>
    <property type="project" value="InterPro"/>
</dbReference>
<dbReference type="PANTHER" id="PTHR43332">
    <property type="entry name" value="INNER MEMBRANE TRANSPORT PERMEASE YADH-RELATED"/>
    <property type="match status" value="1"/>
</dbReference>
<dbReference type="Pfam" id="PF01061">
    <property type="entry name" value="ABC2_membrane"/>
    <property type="match status" value="1"/>
</dbReference>
<dbReference type="PROSITE" id="PS51012">
    <property type="entry name" value="ABC_TM2"/>
    <property type="match status" value="1"/>
</dbReference>
<dbReference type="PANTHER" id="PTHR43332:SF2">
    <property type="entry name" value="INNER MEMBRANE TRANSPORT PERMEASE YADH"/>
    <property type="match status" value="1"/>
</dbReference>
<dbReference type="InterPro" id="IPR000412">
    <property type="entry name" value="ABC_2_transport"/>
</dbReference>
<gene>
    <name evidence="7" type="ORF">IQ241_24635</name>
</gene>
<keyword evidence="4 5" id="KW-0472">Membrane</keyword>
<feature type="domain" description="ABC transmembrane type-2" evidence="6">
    <location>
        <begin position="55"/>
        <end position="286"/>
    </location>
</feature>
<name>A0A8J7DSK9_9CYAN</name>
<feature type="transmembrane region" description="Helical" evidence="5">
    <location>
        <begin position="177"/>
        <end position="199"/>
    </location>
</feature>
<comment type="caution">
    <text evidence="7">The sequence shown here is derived from an EMBL/GenBank/DDBJ whole genome shotgun (WGS) entry which is preliminary data.</text>
</comment>
<feature type="transmembrane region" description="Helical" evidence="5">
    <location>
        <begin position="137"/>
        <end position="165"/>
    </location>
</feature>
<keyword evidence="2 5" id="KW-0812">Transmembrane</keyword>
<keyword evidence="5" id="KW-1003">Cell membrane</keyword>
<comment type="similarity">
    <text evidence="5">Belongs to the ABC-2 integral membrane protein family.</text>
</comment>
<keyword evidence="5" id="KW-0813">Transport</keyword>
<dbReference type="Proteomes" id="UP000636505">
    <property type="component" value="Unassembled WGS sequence"/>
</dbReference>
<dbReference type="InterPro" id="IPR013525">
    <property type="entry name" value="ABC2_TM"/>
</dbReference>
<evidence type="ECO:0000256" key="2">
    <source>
        <dbReference type="ARBA" id="ARBA00022692"/>
    </source>
</evidence>
<dbReference type="PIRSF" id="PIRSF006648">
    <property type="entry name" value="DrrB"/>
    <property type="match status" value="1"/>
</dbReference>
<evidence type="ECO:0000256" key="4">
    <source>
        <dbReference type="ARBA" id="ARBA00023136"/>
    </source>
</evidence>
<dbReference type="InterPro" id="IPR052522">
    <property type="entry name" value="ABC-2_transport_permease"/>
</dbReference>
<dbReference type="GO" id="GO:0043190">
    <property type="term" value="C:ATP-binding cassette (ABC) transporter complex"/>
    <property type="evidence" value="ECO:0007669"/>
    <property type="project" value="InterPro"/>
</dbReference>
<evidence type="ECO:0000313" key="7">
    <source>
        <dbReference type="EMBL" id="MBE9080434.1"/>
    </source>
</evidence>
<proteinExistence type="inferred from homology"/>
<evidence type="ECO:0000256" key="1">
    <source>
        <dbReference type="ARBA" id="ARBA00004141"/>
    </source>
</evidence>
<feature type="transmembrane region" description="Helical" evidence="5">
    <location>
        <begin position="56"/>
        <end position="75"/>
    </location>
</feature>
<sequence length="288" mass="31291">MIQLAVHWASSSRAVLNTSVKTAKPRSPHTLQTLFADTLTVFWGDWLDLRVRIPQVAASGLVSPLIYILAFGLGLGSSIDRVAEPTAGDSYLEFILPGMVALSSMVISFGGTTFSICGERLFTKNFEEMLLYPIHPLALHLGKMLAGIVRGMMTAAAVIVVAILFTREFWGFLNPLFLLLIVLNCAVFAGLGVIVGLNVKSLESVGLFNNFLIVPMSFLGATFFDPATLPVVLKGIVYLLPLTYTTIGLRAAAYKPLTEFPWYSIPVLLVVAIALSFIGAHQFSHQQD</sequence>
<evidence type="ECO:0000313" key="8">
    <source>
        <dbReference type="Proteomes" id="UP000636505"/>
    </source>
</evidence>
<dbReference type="AlphaFoldDB" id="A0A8J7DSK9"/>
<feature type="transmembrane region" description="Helical" evidence="5">
    <location>
        <begin position="95"/>
        <end position="116"/>
    </location>
</feature>
<feature type="transmembrane region" description="Helical" evidence="5">
    <location>
        <begin position="260"/>
        <end position="280"/>
    </location>
</feature>